<name>A0A3Q4MCX6_NEOBR</name>
<sequence>MHKRYLLLNRCRFGSYLERSGRPKATTESEDEFLRVNSSCDTAYHHRTTASTCISPVKTRLQAAGLTGRVGWAMKHRRWTTEDWKKVLCFSRSSRHMVRT</sequence>
<dbReference type="Ensembl" id="ENSNBRT00000007233.1">
    <property type="protein sequence ID" value="ENSNBRP00000007034.1"/>
    <property type="gene ID" value="ENSNBRG00000005504.1"/>
</dbReference>
<evidence type="ECO:0000313" key="1">
    <source>
        <dbReference type="Ensembl" id="ENSNBRP00000007034.1"/>
    </source>
</evidence>
<proteinExistence type="predicted"/>
<dbReference type="Bgee" id="ENSNBRG00000005504">
    <property type="expression patterns" value="Expressed in heart and 2 other cell types or tissues"/>
</dbReference>
<accession>A0A3Q4MCX6</accession>
<keyword evidence="2" id="KW-1185">Reference proteome</keyword>
<dbReference type="AlphaFoldDB" id="A0A3Q4MCX6"/>
<reference evidence="1" key="2">
    <citation type="submission" date="2025-09" db="UniProtKB">
        <authorList>
            <consortium name="Ensembl"/>
        </authorList>
    </citation>
    <scope>IDENTIFICATION</scope>
</reference>
<organism evidence="1 2">
    <name type="scientific">Neolamprologus brichardi</name>
    <name type="common">Fairy cichlid</name>
    <name type="synonym">Lamprologus brichardi</name>
    <dbReference type="NCBI Taxonomy" id="32507"/>
    <lineage>
        <taxon>Eukaryota</taxon>
        <taxon>Metazoa</taxon>
        <taxon>Chordata</taxon>
        <taxon>Craniata</taxon>
        <taxon>Vertebrata</taxon>
        <taxon>Euteleostomi</taxon>
        <taxon>Actinopterygii</taxon>
        <taxon>Neopterygii</taxon>
        <taxon>Teleostei</taxon>
        <taxon>Neoteleostei</taxon>
        <taxon>Acanthomorphata</taxon>
        <taxon>Ovalentaria</taxon>
        <taxon>Cichlomorphae</taxon>
        <taxon>Cichliformes</taxon>
        <taxon>Cichlidae</taxon>
        <taxon>African cichlids</taxon>
        <taxon>Pseudocrenilabrinae</taxon>
        <taxon>Lamprologini</taxon>
        <taxon>Neolamprologus</taxon>
    </lineage>
</organism>
<evidence type="ECO:0008006" key="3">
    <source>
        <dbReference type="Google" id="ProtNLM"/>
    </source>
</evidence>
<dbReference type="Proteomes" id="UP000261580">
    <property type="component" value="Unassembled WGS sequence"/>
</dbReference>
<evidence type="ECO:0000313" key="2">
    <source>
        <dbReference type="Proteomes" id="UP000261580"/>
    </source>
</evidence>
<protein>
    <recommendedName>
        <fullName evidence="3">Transposase Tc1-like domain-containing protein</fullName>
    </recommendedName>
</protein>
<reference evidence="1" key="1">
    <citation type="submission" date="2025-08" db="UniProtKB">
        <authorList>
            <consortium name="Ensembl"/>
        </authorList>
    </citation>
    <scope>IDENTIFICATION</scope>
</reference>